<sequence>MNKHAVLVSVVMLCLTQAGCKPEPAAEPRPSATPAAAGSEARPETVALVDVIETSPSRIIGISYPHDASIPAGLAGVLQQYAGQARDELQMALDGLGNDQPRAPYELSLSFTVSADTPAFMAVSADGSRYTGGAHGQPLMARFVWLKQQQRLLPIDALITEPASRAALADYVQNALVQQMENRLRADQLSAEELASARSNARRMINEGTAPEMENFSQFLPVVDRQGQITALRFVFPPYQVGPYSDGTQTVDVPVSVLLPHIAAEFRGLFAAG</sequence>
<dbReference type="OrthoDB" id="5637at2"/>
<evidence type="ECO:0000259" key="2">
    <source>
        <dbReference type="Pfam" id="PF11738"/>
    </source>
</evidence>
<dbReference type="STRING" id="266128.ABB25_08005"/>
<dbReference type="RefSeq" id="WP_057665674.1">
    <property type="nucleotide sequence ID" value="NZ_LDJH01000012.1"/>
</dbReference>
<reference evidence="4 5" key="1">
    <citation type="submission" date="2015-05" db="EMBL/GenBank/DDBJ databases">
        <title>Genome sequencing and analysis of members of genus Stenotrophomonas.</title>
        <authorList>
            <person name="Patil P.P."/>
            <person name="Midha S."/>
            <person name="Patil P.B."/>
        </authorList>
    </citation>
    <scope>NUCLEOTIDE SEQUENCE [LARGE SCALE GENOMIC DNA]</scope>
    <source>
        <strain evidence="4 5">DSM 17805</strain>
    </source>
</reference>
<feature type="domain" description="Deacetylase PdaC" evidence="3">
    <location>
        <begin position="80"/>
        <end position="136"/>
    </location>
</feature>
<dbReference type="Proteomes" id="UP000051254">
    <property type="component" value="Unassembled WGS sequence"/>
</dbReference>
<gene>
    <name evidence="4" type="ORF">ABB25_08005</name>
</gene>
<dbReference type="Gene3D" id="3.30.565.40">
    <property type="entry name" value="Fervidobacterium nodosum Rt17-B1 like"/>
    <property type="match status" value="1"/>
</dbReference>
<dbReference type="EMBL" id="LDJH01000012">
    <property type="protein sequence ID" value="KRG58214.1"/>
    <property type="molecule type" value="Genomic_DNA"/>
</dbReference>
<dbReference type="AlphaFoldDB" id="A0A0R0BMK3"/>
<proteinExistence type="predicted"/>
<evidence type="ECO:0000259" key="3">
    <source>
        <dbReference type="Pfam" id="PF13739"/>
    </source>
</evidence>
<dbReference type="InterPro" id="IPR021729">
    <property type="entry name" value="DUF3298"/>
</dbReference>
<dbReference type="InterPro" id="IPR025303">
    <property type="entry name" value="PdaC"/>
</dbReference>
<evidence type="ECO:0000256" key="1">
    <source>
        <dbReference type="SAM" id="MobiDB-lite"/>
    </source>
</evidence>
<name>A0A0R0BMK3_9GAMM</name>
<accession>A0A0R0BMK3</accession>
<protein>
    <submittedName>
        <fullName evidence="4">Uncharacterized protein</fullName>
    </submittedName>
</protein>
<feature type="region of interest" description="Disordered" evidence="1">
    <location>
        <begin position="21"/>
        <end position="41"/>
    </location>
</feature>
<feature type="domain" description="DUF3298" evidence="2">
    <location>
        <begin position="164"/>
        <end position="256"/>
    </location>
</feature>
<dbReference type="Pfam" id="PF13739">
    <property type="entry name" value="PdaC"/>
    <property type="match status" value="1"/>
</dbReference>
<dbReference type="PATRIC" id="fig|266128.3.peg.473"/>
<dbReference type="Gene3D" id="3.90.640.20">
    <property type="entry name" value="Heat-shock cognate protein, ATPase"/>
    <property type="match status" value="1"/>
</dbReference>
<dbReference type="InterPro" id="IPR037126">
    <property type="entry name" value="PdaC/RsiV-like_sf"/>
</dbReference>
<evidence type="ECO:0000313" key="4">
    <source>
        <dbReference type="EMBL" id="KRG58214.1"/>
    </source>
</evidence>
<comment type="caution">
    <text evidence="4">The sequence shown here is derived from an EMBL/GenBank/DDBJ whole genome shotgun (WGS) entry which is preliminary data.</text>
</comment>
<dbReference type="Pfam" id="PF11738">
    <property type="entry name" value="DUF3298"/>
    <property type="match status" value="1"/>
</dbReference>
<evidence type="ECO:0000313" key="5">
    <source>
        <dbReference type="Proteomes" id="UP000051254"/>
    </source>
</evidence>
<organism evidence="4 5">
    <name type="scientific">Stenotrophomonas koreensis</name>
    <dbReference type="NCBI Taxonomy" id="266128"/>
    <lineage>
        <taxon>Bacteria</taxon>
        <taxon>Pseudomonadati</taxon>
        <taxon>Pseudomonadota</taxon>
        <taxon>Gammaproteobacteria</taxon>
        <taxon>Lysobacterales</taxon>
        <taxon>Lysobacteraceae</taxon>
        <taxon>Stenotrophomonas</taxon>
    </lineage>
</organism>
<keyword evidence="5" id="KW-1185">Reference proteome</keyword>